<proteinExistence type="predicted"/>
<name>A0A0P1A6V0_PLAHL</name>
<evidence type="ECO:0000256" key="1">
    <source>
        <dbReference type="SAM" id="Coils"/>
    </source>
</evidence>
<dbReference type="AlphaFoldDB" id="A0A0P1A6V0"/>
<dbReference type="OrthoDB" id="196867at2759"/>
<feature type="region of interest" description="Disordered" evidence="2">
    <location>
        <begin position="485"/>
        <end position="563"/>
    </location>
</feature>
<keyword evidence="4" id="KW-1185">Reference proteome</keyword>
<feature type="compositionally biased region" description="Polar residues" evidence="2">
    <location>
        <begin position="503"/>
        <end position="515"/>
    </location>
</feature>
<dbReference type="Proteomes" id="UP000054928">
    <property type="component" value="Unassembled WGS sequence"/>
</dbReference>
<feature type="compositionally biased region" description="Basic residues" evidence="2">
    <location>
        <begin position="527"/>
        <end position="541"/>
    </location>
</feature>
<keyword evidence="1" id="KW-0175">Coiled coil</keyword>
<reference evidence="4" key="1">
    <citation type="submission" date="2014-09" db="EMBL/GenBank/DDBJ databases">
        <authorList>
            <person name="Sharma Rahul"/>
            <person name="Thines Marco"/>
        </authorList>
    </citation>
    <scope>NUCLEOTIDE SEQUENCE [LARGE SCALE GENOMIC DNA]</scope>
</reference>
<dbReference type="EMBL" id="CCYD01000193">
    <property type="protein sequence ID" value="CEG36352.1"/>
    <property type="molecule type" value="Genomic_DNA"/>
</dbReference>
<feature type="compositionally biased region" description="Polar residues" evidence="2">
    <location>
        <begin position="547"/>
        <end position="556"/>
    </location>
</feature>
<protein>
    <submittedName>
        <fullName evidence="3">Uncharacterized protein</fullName>
    </submittedName>
</protein>
<dbReference type="RefSeq" id="XP_024572721.1">
    <property type="nucleotide sequence ID" value="XM_024719856.1"/>
</dbReference>
<feature type="coiled-coil region" evidence="1">
    <location>
        <begin position="239"/>
        <end position="273"/>
    </location>
</feature>
<evidence type="ECO:0000256" key="2">
    <source>
        <dbReference type="SAM" id="MobiDB-lite"/>
    </source>
</evidence>
<dbReference type="GeneID" id="36397497"/>
<evidence type="ECO:0000313" key="4">
    <source>
        <dbReference type="Proteomes" id="UP000054928"/>
    </source>
</evidence>
<sequence length="563" mass="63520">MAQSSGSYYNDYMRSNAMLKHCGEQNAKKLLTDRNAYISFLEVQLERVSAACLTSQTFEKRLAEIESAHSATDQKVGLLSKVFEHNQNYVGQISQQTRSEIAGYTAKFDCSINKLSAELERQFPRVDTLDEQFRQCQKYLLRLVETNDLSLNDVKEQTQQEVEKLKAQVVAFGARIEEIHSSCITRQRKVEEVTDAAFHKLDKELETIHSYVSENSFELERKVIQLANAFLRVEASETADFYKTQTVEFQRQLDQLQNKLEHGHIKMKNVLNKCLDSQHLLSDTMVALRSEVDDIKNGDAAAFPVGTTTMPISVEDLLNRQSKLKCALKVLQVCALEAQQTCEDRSKKLSDRMAAAEDLFDIRADDLRNNMLAALNTIGDRLNQDACKTARTTETQKEVGFEIGTKSLDTIGRRLGALEKSVSTLKQCPAFLDALGQARVIQDQLSHEYVDSVGESQTDNCPRGQEELQQRLIGCSGEKQYQSKRLHQQDQPSKEQRPMIAEGTSSHLSIASPNFPSGIAIEEASRRGHSLKQKRIGKRSLKMAQAASASNLIQQARHQRDHR</sequence>
<accession>A0A0P1A6V0</accession>
<evidence type="ECO:0000313" key="3">
    <source>
        <dbReference type="EMBL" id="CEG36352.1"/>
    </source>
</evidence>
<organism evidence="3 4">
    <name type="scientific">Plasmopara halstedii</name>
    <name type="common">Downy mildew of sunflower</name>
    <dbReference type="NCBI Taxonomy" id="4781"/>
    <lineage>
        <taxon>Eukaryota</taxon>
        <taxon>Sar</taxon>
        <taxon>Stramenopiles</taxon>
        <taxon>Oomycota</taxon>
        <taxon>Peronosporomycetes</taxon>
        <taxon>Peronosporales</taxon>
        <taxon>Peronosporaceae</taxon>
        <taxon>Plasmopara</taxon>
    </lineage>
</organism>
<dbReference type="OMA" id="ANEDRCS"/>